<name>A0ABZ2BW05_9RHOB</name>
<keyword evidence="5" id="KW-1185">Reference proteome</keyword>
<feature type="transmembrane region" description="Helical" evidence="3">
    <location>
        <begin position="51"/>
        <end position="76"/>
    </location>
</feature>
<protein>
    <recommendedName>
        <fullName evidence="6">CDP-alcohol phosphatidyltransferase</fullName>
    </recommendedName>
</protein>
<proteinExistence type="inferred from homology"/>
<dbReference type="Gene3D" id="1.20.120.1760">
    <property type="match status" value="1"/>
</dbReference>
<dbReference type="InterPro" id="IPR048254">
    <property type="entry name" value="CDP_ALCOHOL_P_TRANSF_CS"/>
</dbReference>
<evidence type="ECO:0000256" key="1">
    <source>
        <dbReference type="ARBA" id="ARBA00022679"/>
    </source>
</evidence>
<dbReference type="Pfam" id="PF01066">
    <property type="entry name" value="CDP-OH_P_transf"/>
    <property type="match status" value="1"/>
</dbReference>
<accession>A0ABZ2BW05</accession>
<reference evidence="5" key="1">
    <citation type="submission" date="2024-01" db="EMBL/GenBank/DDBJ databases">
        <title>Roseobacter fucihabitans sp. nov., isolated from the brown alga Fucus spiralis.</title>
        <authorList>
            <person name="Hahnke S."/>
            <person name="Berger M."/>
            <person name="Schlingloff A."/>
            <person name="Athale I."/>
            <person name="Neumann-Schaal M."/>
            <person name="Adenaya A."/>
            <person name="Poehlein A."/>
            <person name="Daniel R."/>
            <person name="Pertersen J."/>
            <person name="Brinkhoff T."/>
        </authorList>
    </citation>
    <scope>NUCLEOTIDE SEQUENCE [LARGE SCALE GENOMIC DNA]</scope>
    <source>
        <strain evidence="5">B14</strain>
    </source>
</reference>
<evidence type="ECO:0008006" key="6">
    <source>
        <dbReference type="Google" id="ProtNLM"/>
    </source>
</evidence>
<feature type="transmembrane region" description="Helical" evidence="3">
    <location>
        <begin position="112"/>
        <end position="145"/>
    </location>
</feature>
<keyword evidence="3" id="KW-0472">Membrane</keyword>
<evidence type="ECO:0000256" key="2">
    <source>
        <dbReference type="RuleBase" id="RU003750"/>
    </source>
</evidence>
<comment type="similarity">
    <text evidence="2">Belongs to the CDP-alcohol phosphatidyltransferase class-I family.</text>
</comment>
<evidence type="ECO:0000313" key="5">
    <source>
        <dbReference type="Proteomes" id="UP001318682"/>
    </source>
</evidence>
<dbReference type="EMBL" id="CP143423">
    <property type="protein sequence ID" value="WVX49568.1"/>
    <property type="molecule type" value="Genomic_DNA"/>
</dbReference>
<dbReference type="InterPro" id="IPR043130">
    <property type="entry name" value="CDP-OH_PTrfase_TM_dom"/>
</dbReference>
<evidence type="ECO:0000313" key="4">
    <source>
        <dbReference type="EMBL" id="WVX49568.1"/>
    </source>
</evidence>
<organism evidence="4 5">
    <name type="scientific">Roseobacter fucihabitans</name>
    <dbReference type="NCBI Taxonomy" id="1537242"/>
    <lineage>
        <taxon>Bacteria</taxon>
        <taxon>Pseudomonadati</taxon>
        <taxon>Pseudomonadota</taxon>
        <taxon>Alphaproteobacteria</taxon>
        <taxon>Rhodobacterales</taxon>
        <taxon>Roseobacteraceae</taxon>
        <taxon>Roseobacter</taxon>
    </lineage>
</organism>
<dbReference type="InterPro" id="IPR000462">
    <property type="entry name" value="CDP-OH_P_trans"/>
</dbReference>
<dbReference type="RefSeq" id="WP_187431516.1">
    <property type="nucleotide sequence ID" value="NZ_CP143423.1"/>
</dbReference>
<dbReference type="PROSITE" id="PS00379">
    <property type="entry name" value="CDP_ALCOHOL_P_TRANSF"/>
    <property type="match status" value="1"/>
</dbReference>
<keyword evidence="3" id="KW-1133">Transmembrane helix</keyword>
<gene>
    <name evidence="4" type="ORF">ROLI_026630</name>
</gene>
<dbReference type="Proteomes" id="UP001318682">
    <property type="component" value="Chromosome"/>
</dbReference>
<feature type="transmembrane region" description="Helical" evidence="3">
    <location>
        <begin position="205"/>
        <end position="227"/>
    </location>
</feature>
<evidence type="ECO:0000256" key="3">
    <source>
        <dbReference type="SAM" id="Phobius"/>
    </source>
</evidence>
<keyword evidence="1 2" id="KW-0808">Transferase</keyword>
<sequence length="255" mass="28540">MSGKVTRLWATKTRDDEWWSSFVTSPLAIIANSVAVDVAWMTPNRITAASFLFAVIATVAILLGGTGWFIAAAIAIHVSHILDCMDGQMARYRQVSSPEGSYYDRRTDQVQVAMWFGAAGYAAFVQTASVIPVFLALIGIAFYGLRGYAKYVALEIETTRDPGYPAEIARLKPVRTTTGIGFALRDNLLWFLKEQRKVLAFDEGVFIFMLSAALLFDQLISMLWVFAASQLFWGSYKSWQRGKNIAENRTRHLQK</sequence>
<keyword evidence="3" id="KW-0812">Transmembrane</keyword>